<proteinExistence type="predicted"/>
<keyword evidence="2" id="KW-0732">Signal</keyword>
<organism evidence="3 4">
    <name type="scientific">Blastococcus jejuensis</name>
    <dbReference type="NCBI Taxonomy" id="351224"/>
    <lineage>
        <taxon>Bacteria</taxon>
        <taxon>Bacillati</taxon>
        <taxon>Actinomycetota</taxon>
        <taxon>Actinomycetes</taxon>
        <taxon>Geodermatophilales</taxon>
        <taxon>Geodermatophilaceae</taxon>
        <taxon>Blastococcus</taxon>
    </lineage>
</organism>
<sequence>MLPSPRLAALVLAAGLVAACTAEEGPRATPSPTTSAGPSPGDGGPLDAVAGEEPLDEEGAYGQISEMTLDADGEPIVLYASLEDEPLLVSRRTGDTWTTRRLTDPPVQEFDASADAADDGTLVVSGFVDGRFSFTRIAPDGTVTTVPLAADLGAGDIGFAVPDLAPDGGTMYLGVIDRETQSGVLAVDPATGVVRAEYRFPTEAAGLVAPTVVRVAGDRVLVTVDRGVDTSEASSPAARTPWLARFDLALQPLGEVQLSESRAHSGYRELDVDAGGTAYIALAAGLDTPDEMIRVVAVAPDATAATTVASFPGERLVNAMAVDDGGTWAYLAGLDNGPDPLQITITPIDLVGGEVSEPVLICEGSSAEGMGITPDGRSLLLTASCRDRDVHPTLITLR</sequence>
<comment type="caution">
    <text evidence="3">The sequence shown here is derived from an EMBL/GenBank/DDBJ whole genome shotgun (WGS) entry which is preliminary data.</text>
</comment>
<dbReference type="Proteomes" id="UP001499924">
    <property type="component" value="Unassembled WGS sequence"/>
</dbReference>
<evidence type="ECO:0000256" key="1">
    <source>
        <dbReference type="SAM" id="MobiDB-lite"/>
    </source>
</evidence>
<feature type="chain" id="PRO_5045044214" evidence="2">
    <location>
        <begin position="23"/>
        <end position="398"/>
    </location>
</feature>
<dbReference type="EMBL" id="BAAAVV010000002">
    <property type="protein sequence ID" value="GAA3159682.1"/>
    <property type="molecule type" value="Genomic_DNA"/>
</dbReference>
<dbReference type="InterPro" id="IPR015943">
    <property type="entry name" value="WD40/YVTN_repeat-like_dom_sf"/>
</dbReference>
<name>A0ABP6NXC2_9ACTN</name>
<dbReference type="SUPFAM" id="SSF75011">
    <property type="entry name" value="3-carboxy-cis,cis-mucoante lactonizing enzyme"/>
    <property type="match status" value="1"/>
</dbReference>
<evidence type="ECO:0000313" key="3">
    <source>
        <dbReference type="EMBL" id="GAA3159682.1"/>
    </source>
</evidence>
<keyword evidence="4" id="KW-1185">Reference proteome</keyword>
<feature type="region of interest" description="Disordered" evidence="1">
    <location>
        <begin position="23"/>
        <end position="51"/>
    </location>
</feature>
<gene>
    <name evidence="3" type="ORF">GCM10010531_08870</name>
</gene>
<reference evidence="4" key="1">
    <citation type="journal article" date="2019" name="Int. J. Syst. Evol. Microbiol.">
        <title>The Global Catalogue of Microorganisms (GCM) 10K type strain sequencing project: providing services to taxonomists for standard genome sequencing and annotation.</title>
        <authorList>
            <consortium name="The Broad Institute Genomics Platform"/>
            <consortium name="The Broad Institute Genome Sequencing Center for Infectious Disease"/>
            <person name="Wu L."/>
            <person name="Ma J."/>
        </authorList>
    </citation>
    <scope>NUCLEOTIDE SEQUENCE [LARGE SCALE GENOMIC DNA]</scope>
    <source>
        <strain evidence="4">JCM 15614</strain>
    </source>
</reference>
<dbReference type="Gene3D" id="2.130.10.10">
    <property type="entry name" value="YVTN repeat-like/Quinoprotein amine dehydrogenase"/>
    <property type="match status" value="1"/>
</dbReference>
<accession>A0ABP6NXC2</accession>
<dbReference type="RefSeq" id="WP_344687365.1">
    <property type="nucleotide sequence ID" value="NZ_BAAAVV010000002.1"/>
</dbReference>
<evidence type="ECO:0000256" key="2">
    <source>
        <dbReference type="SAM" id="SignalP"/>
    </source>
</evidence>
<dbReference type="PROSITE" id="PS51257">
    <property type="entry name" value="PROKAR_LIPOPROTEIN"/>
    <property type="match status" value="1"/>
</dbReference>
<evidence type="ECO:0000313" key="4">
    <source>
        <dbReference type="Proteomes" id="UP001499924"/>
    </source>
</evidence>
<feature type="signal peptide" evidence="2">
    <location>
        <begin position="1"/>
        <end position="22"/>
    </location>
</feature>
<feature type="compositionally biased region" description="Low complexity" evidence="1">
    <location>
        <begin position="27"/>
        <end position="39"/>
    </location>
</feature>
<protein>
    <submittedName>
        <fullName evidence="3">Uncharacterized protein</fullName>
    </submittedName>
</protein>